<feature type="domain" description="RecX first three-helical" evidence="8">
    <location>
        <begin position="64"/>
        <end position="103"/>
    </location>
</feature>
<dbReference type="InterPro" id="IPR053926">
    <property type="entry name" value="RecX_HTH_1st"/>
</dbReference>
<dbReference type="PANTHER" id="PTHR33602:SF1">
    <property type="entry name" value="REGULATORY PROTEIN RECX FAMILY PROTEIN"/>
    <property type="match status" value="1"/>
</dbReference>
<proteinExistence type="inferred from homology"/>
<dbReference type="HOGENOM" id="CLU_066607_4_1_0"/>
<accession>A7NN88</accession>
<dbReference type="HAMAP" id="MF_01114">
    <property type="entry name" value="RecX"/>
    <property type="match status" value="1"/>
</dbReference>
<dbReference type="Pfam" id="PF02631">
    <property type="entry name" value="RecX_HTH2"/>
    <property type="match status" value="1"/>
</dbReference>
<protein>
    <recommendedName>
        <fullName evidence="3 5">Regulatory protein RecX</fullName>
    </recommendedName>
</protein>
<dbReference type="RefSeq" id="WP_012121445.1">
    <property type="nucleotide sequence ID" value="NC_009767.1"/>
</dbReference>
<feature type="domain" description="RecX second three-helical" evidence="6">
    <location>
        <begin position="110"/>
        <end position="151"/>
    </location>
</feature>
<evidence type="ECO:0000313" key="10">
    <source>
        <dbReference type="Proteomes" id="UP000000263"/>
    </source>
</evidence>
<evidence type="ECO:0000313" key="9">
    <source>
        <dbReference type="EMBL" id="ABU59021.1"/>
    </source>
</evidence>
<evidence type="ECO:0000256" key="5">
    <source>
        <dbReference type="HAMAP-Rule" id="MF_01114"/>
    </source>
</evidence>
<dbReference type="GO" id="GO:0006282">
    <property type="term" value="P:regulation of DNA repair"/>
    <property type="evidence" value="ECO:0007669"/>
    <property type="project" value="UniProtKB-UniRule"/>
</dbReference>
<dbReference type="Proteomes" id="UP000000263">
    <property type="component" value="Chromosome"/>
</dbReference>
<dbReference type="AlphaFoldDB" id="A7NN88"/>
<dbReference type="PANTHER" id="PTHR33602">
    <property type="entry name" value="REGULATORY PROTEIN RECX FAMILY PROTEIN"/>
    <property type="match status" value="1"/>
</dbReference>
<reference evidence="9 10" key="1">
    <citation type="submission" date="2007-08" db="EMBL/GenBank/DDBJ databases">
        <title>Complete sequence of Roseiflexus castenholzii DSM 13941.</title>
        <authorList>
            <consortium name="US DOE Joint Genome Institute"/>
            <person name="Copeland A."/>
            <person name="Lucas S."/>
            <person name="Lapidus A."/>
            <person name="Barry K."/>
            <person name="Glavina del Rio T."/>
            <person name="Dalin E."/>
            <person name="Tice H."/>
            <person name="Pitluck S."/>
            <person name="Thompson L.S."/>
            <person name="Brettin T."/>
            <person name="Bruce D."/>
            <person name="Detter J.C."/>
            <person name="Han C."/>
            <person name="Tapia R."/>
            <person name="Schmutz J."/>
            <person name="Larimer F."/>
            <person name="Land M."/>
            <person name="Hauser L."/>
            <person name="Kyrpides N."/>
            <person name="Mikhailova N."/>
            <person name="Bryant D.A."/>
            <person name="Hanada S."/>
            <person name="Tsukatani Y."/>
            <person name="Richardson P."/>
        </authorList>
    </citation>
    <scope>NUCLEOTIDE SEQUENCE [LARGE SCALE GENOMIC DNA]</scope>
    <source>
        <strain evidence="10">DSM 13941 / HLO8</strain>
    </source>
</reference>
<dbReference type="InterPro" id="IPR003783">
    <property type="entry name" value="Regulatory_RecX"/>
</dbReference>
<dbReference type="InterPro" id="IPR053924">
    <property type="entry name" value="RecX_HTH_2nd"/>
</dbReference>
<feature type="domain" description="RecX third three-helical" evidence="7">
    <location>
        <begin position="159"/>
        <end position="201"/>
    </location>
</feature>
<gene>
    <name evidence="5" type="primary">recX</name>
    <name evidence="9" type="ordered locus">Rcas_2961</name>
</gene>
<dbReference type="Gene3D" id="1.10.10.10">
    <property type="entry name" value="Winged helix-like DNA-binding domain superfamily/Winged helix DNA-binding domain"/>
    <property type="match status" value="3"/>
</dbReference>
<comment type="subcellular location">
    <subcellularLocation>
        <location evidence="1 5">Cytoplasm</location>
    </subcellularLocation>
</comment>
<dbReference type="eggNOG" id="COG2137">
    <property type="taxonomic scope" value="Bacteria"/>
</dbReference>
<dbReference type="EMBL" id="CP000804">
    <property type="protein sequence ID" value="ABU59021.1"/>
    <property type="molecule type" value="Genomic_DNA"/>
</dbReference>
<evidence type="ECO:0000259" key="8">
    <source>
        <dbReference type="Pfam" id="PF21982"/>
    </source>
</evidence>
<evidence type="ECO:0000256" key="3">
    <source>
        <dbReference type="ARBA" id="ARBA00018111"/>
    </source>
</evidence>
<evidence type="ECO:0000256" key="2">
    <source>
        <dbReference type="ARBA" id="ARBA00009695"/>
    </source>
</evidence>
<dbReference type="GO" id="GO:0005737">
    <property type="term" value="C:cytoplasm"/>
    <property type="evidence" value="ECO:0007669"/>
    <property type="project" value="UniProtKB-SubCell"/>
</dbReference>
<comment type="function">
    <text evidence="5">Modulates RecA activity.</text>
</comment>
<keyword evidence="10" id="KW-1185">Reference proteome</keyword>
<dbReference type="Pfam" id="PF21982">
    <property type="entry name" value="RecX_HTH1"/>
    <property type="match status" value="1"/>
</dbReference>
<comment type="similarity">
    <text evidence="2 5">Belongs to the RecX family.</text>
</comment>
<dbReference type="OrthoDB" id="5421057at2"/>
<dbReference type="STRING" id="383372.Rcas_2961"/>
<dbReference type="KEGG" id="rca:Rcas_2961"/>
<keyword evidence="4 5" id="KW-0963">Cytoplasm</keyword>
<evidence type="ECO:0000256" key="1">
    <source>
        <dbReference type="ARBA" id="ARBA00004496"/>
    </source>
</evidence>
<evidence type="ECO:0000259" key="7">
    <source>
        <dbReference type="Pfam" id="PF21981"/>
    </source>
</evidence>
<dbReference type="InterPro" id="IPR036388">
    <property type="entry name" value="WH-like_DNA-bd_sf"/>
</dbReference>
<sequence length="227" mass="25542">MPEGVITALRVQEHDTQRVNIYIDHAFALGVSLATVVRERLYVGMHLDAATCARIEATEIVERAVQIALRAIESRPRSVAEIRDRLHRKGFAPETIDAAVERLHTSGLLDDAAFAHFWIENRQMCRPRGRHALADELRRKGVSAELVASALNATLTDNETARAETLARAAMRRYASVADYQTFLRRLGGYLQRRGFSAETILPIVERLWRERGGDSEVVDRSLLAEQ</sequence>
<organism evidence="9 10">
    <name type="scientific">Roseiflexus castenholzii (strain DSM 13941 / HLO8)</name>
    <dbReference type="NCBI Taxonomy" id="383372"/>
    <lineage>
        <taxon>Bacteria</taxon>
        <taxon>Bacillati</taxon>
        <taxon>Chloroflexota</taxon>
        <taxon>Chloroflexia</taxon>
        <taxon>Chloroflexales</taxon>
        <taxon>Roseiflexineae</taxon>
        <taxon>Roseiflexaceae</taxon>
        <taxon>Roseiflexus</taxon>
    </lineage>
</organism>
<dbReference type="Pfam" id="PF21981">
    <property type="entry name" value="RecX_HTH3"/>
    <property type="match status" value="1"/>
</dbReference>
<evidence type="ECO:0000259" key="6">
    <source>
        <dbReference type="Pfam" id="PF02631"/>
    </source>
</evidence>
<name>A7NN88_ROSCS</name>
<evidence type="ECO:0000256" key="4">
    <source>
        <dbReference type="ARBA" id="ARBA00022490"/>
    </source>
</evidence>
<dbReference type="InterPro" id="IPR053925">
    <property type="entry name" value="RecX_HTH_3rd"/>
</dbReference>